<evidence type="ECO:0000313" key="1">
    <source>
        <dbReference type="EnsemblPlants" id="TuG1812G0100002942.01.T01.cds455212"/>
    </source>
</evidence>
<evidence type="ECO:0000313" key="2">
    <source>
        <dbReference type="Proteomes" id="UP000015106"/>
    </source>
</evidence>
<dbReference type="EnsemblPlants" id="TuG1812G0100002942.01.T01">
    <property type="protein sequence ID" value="TuG1812G0100002942.01.T01.cds455212"/>
    <property type="gene ID" value="TuG1812G0100002942.01"/>
</dbReference>
<dbReference type="Proteomes" id="UP000015106">
    <property type="component" value="Chromosome 1"/>
</dbReference>
<name>A0A8R7P3I6_TRIUA</name>
<reference evidence="1" key="3">
    <citation type="submission" date="2022-06" db="UniProtKB">
        <authorList>
            <consortium name="EnsemblPlants"/>
        </authorList>
    </citation>
    <scope>IDENTIFICATION</scope>
</reference>
<dbReference type="Gramene" id="TuG1812G0100002942.01.T01">
    <property type="protein sequence ID" value="TuG1812G0100002942.01.T01.cds455212"/>
    <property type="gene ID" value="TuG1812G0100002942.01"/>
</dbReference>
<reference evidence="2" key="1">
    <citation type="journal article" date="2013" name="Nature">
        <title>Draft genome of the wheat A-genome progenitor Triticum urartu.</title>
        <authorList>
            <person name="Ling H.Q."/>
            <person name="Zhao S."/>
            <person name="Liu D."/>
            <person name="Wang J."/>
            <person name="Sun H."/>
            <person name="Zhang C."/>
            <person name="Fan H."/>
            <person name="Li D."/>
            <person name="Dong L."/>
            <person name="Tao Y."/>
            <person name="Gao C."/>
            <person name="Wu H."/>
            <person name="Li Y."/>
            <person name="Cui Y."/>
            <person name="Guo X."/>
            <person name="Zheng S."/>
            <person name="Wang B."/>
            <person name="Yu K."/>
            <person name="Liang Q."/>
            <person name="Yang W."/>
            <person name="Lou X."/>
            <person name="Chen J."/>
            <person name="Feng M."/>
            <person name="Jian J."/>
            <person name="Zhang X."/>
            <person name="Luo G."/>
            <person name="Jiang Y."/>
            <person name="Liu J."/>
            <person name="Wang Z."/>
            <person name="Sha Y."/>
            <person name="Zhang B."/>
            <person name="Wu H."/>
            <person name="Tang D."/>
            <person name="Shen Q."/>
            <person name="Xue P."/>
            <person name="Zou S."/>
            <person name="Wang X."/>
            <person name="Liu X."/>
            <person name="Wang F."/>
            <person name="Yang Y."/>
            <person name="An X."/>
            <person name="Dong Z."/>
            <person name="Zhang K."/>
            <person name="Zhang X."/>
            <person name="Luo M.C."/>
            <person name="Dvorak J."/>
            <person name="Tong Y."/>
            <person name="Wang J."/>
            <person name="Yang H."/>
            <person name="Li Z."/>
            <person name="Wang D."/>
            <person name="Zhang A."/>
            <person name="Wang J."/>
        </authorList>
    </citation>
    <scope>NUCLEOTIDE SEQUENCE</scope>
    <source>
        <strain evidence="2">cv. G1812</strain>
    </source>
</reference>
<protein>
    <submittedName>
        <fullName evidence="1">Uncharacterized protein</fullName>
    </submittedName>
</protein>
<accession>A0A8R7P3I6</accession>
<dbReference type="AlphaFoldDB" id="A0A8R7P3I6"/>
<keyword evidence="2" id="KW-1185">Reference proteome</keyword>
<reference evidence="1" key="2">
    <citation type="submission" date="2018-03" db="EMBL/GenBank/DDBJ databases">
        <title>The Triticum urartu genome reveals the dynamic nature of wheat genome evolution.</title>
        <authorList>
            <person name="Ling H."/>
            <person name="Ma B."/>
            <person name="Shi X."/>
            <person name="Liu H."/>
            <person name="Dong L."/>
            <person name="Sun H."/>
            <person name="Cao Y."/>
            <person name="Gao Q."/>
            <person name="Zheng S."/>
            <person name="Li Y."/>
            <person name="Yu Y."/>
            <person name="Du H."/>
            <person name="Qi M."/>
            <person name="Li Y."/>
            <person name="Yu H."/>
            <person name="Cui Y."/>
            <person name="Wang N."/>
            <person name="Chen C."/>
            <person name="Wu H."/>
            <person name="Zhao Y."/>
            <person name="Zhang J."/>
            <person name="Li Y."/>
            <person name="Zhou W."/>
            <person name="Zhang B."/>
            <person name="Hu W."/>
            <person name="Eijk M."/>
            <person name="Tang J."/>
            <person name="Witsenboer H."/>
            <person name="Zhao S."/>
            <person name="Li Z."/>
            <person name="Zhang A."/>
            <person name="Wang D."/>
            <person name="Liang C."/>
        </authorList>
    </citation>
    <scope>NUCLEOTIDE SEQUENCE [LARGE SCALE GENOMIC DNA]</scope>
    <source>
        <strain evidence="1">cv. G1812</strain>
    </source>
</reference>
<proteinExistence type="predicted"/>
<organism evidence="1 2">
    <name type="scientific">Triticum urartu</name>
    <name type="common">Red wild einkorn</name>
    <name type="synonym">Crithodium urartu</name>
    <dbReference type="NCBI Taxonomy" id="4572"/>
    <lineage>
        <taxon>Eukaryota</taxon>
        <taxon>Viridiplantae</taxon>
        <taxon>Streptophyta</taxon>
        <taxon>Embryophyta</taxon>
        <taxon>Tracheophyta</taxon>
        <taxon>Spermatophyta</taxon>
        <taxon>Magnoliopsida</taxon>
        <taxon>Liliopsida</taxon>
        <taxon>Poales</taxon>
        <taxon>Poaceae</taxon>
        <taxon>BOP clade</taxon>
        <taxon>Pooideae</taxon>
        <taxon>Triticodae</taxon>
        <taxon>Triticeae</taxon>
        <taxon>Triticinae</taxon>
        <taxon>Triticum</taxon>
    </lineage>
</organism>
<sequence length="120" mass="12747">MEAGRGPSESPQDLVQRLEAVARLGRALPSPAELCEELLGDRDSVGGVEWDERDGDAGVEHHVGGEGVAEHVELREWVGVVGGEEVPRHPHAAAGDVDALDVAPQVRVRHEEERGVGQGP</sequence>